<protein>
    <submittedName>
        <fullName evidence="1">Uncharacterized protein</fullName>
    </submittedName>
</protein>
<accession>A0A0F8XE45</accession>
<sequence length="374" mass="39542">CRPLNGRMTRNDSTDLAWNGTELFVVFVTNAESRLAIIERDPPINRDPFAIYIADANRYTVLTFTEIGEVTINQVPNIPAIPQLVPTAQVDIHLYNPAVTPFTSSGQRRAPAGSGGVLIGGAILPAKNNPTRHVAVDVTGAWPADPMVPWVPLDASPLGVYPGGDLYAGITSAGPMAEMFGGNLGPSASALAANSTGDLWIVRNLVRELSLIIPDDPNAPLDTILTIGAMSLTDVQAITYANGVIYAYDNATHELWEVDATFGSAQWPWGVITDSIETTFEYDITGMATDANGTIYGVGTIVATGTVPAPSTDTYMFIIDPWTGLATRTNTANPDTGLSPGPDGPVLDITFDTITSTLYGTDGTNLFTVDPVNG</sequence>
<evidence type="ECO:0000313" key="1">
    <source>
        <dbReference type="EMBL" id="KKK67427.1"/>
    </source>
</evidence>
<comment type="caution">
    <text evidence="1">The sequence shown here is derived from an EMBL/GenBank/DDBJ whole genome shotgun (WGS) entry which is preliminary data.</text>
</comment>
<name>A0A0F8XE45_9ZZZZ</name>
<feature type="non-terminal residue" evidence="1">
    <location>
        <position position="374"/>
    </location>
</feature>
<organism evidence="1">
    <name type="scientific">marine sediment metagenome</name>
    <dbReference type="NCBI Taxonomy" id="412755"/>
    <lineage>
        <taxon>unclassified sequences</taxon>
        <taxon>metagenomes</taxon>
        <taxon>ecological metagenomes</taxon>
    </lineage>
</organism>
<feature type="non-terminal residue" evidence="1">
    <location>
        <position position="1"/>
    </location>
</feature>
<reference evidence="1" key="1">
    <citation type="journal article" date="2015" name="Nature">
        <title>Complex archaea that bridge the gap between prokaryotes and eukaryotes.</title>
        <authorList>
            <person name="Spang A."/>
            <person name="Saw J.H."/>
            <person name="Jorgensen S.L."/>
            <person name="Zaremba-Niedzwiedzka K."/>
            <person name="Martijn J."/>
            <person name="Lind A.E."/>
            <person name="van Eijk R."/>
            <person name="Schleper C."/>
            <person name="Guy L."/>
            <person name="Ettema T.J."/>
        </authorList>
    </citation>
    <scope>NUCLEOTIDE SEQUENCE</scope>
</reference>
<gene>
    <name evidence="1" type="ORF">LCGC14_2954180</name>
</gene>
<dbReference type="AlphaFoldDB" id="A0A0F8XE45"/>
<dbReference type="EMBL" id="LAZR01059620">
    <property type="protein sequence ID" value="KKK67427.1"/>
    <property type="molecule type" value="Genomic_DNA"/>
</dbReference>
<proteinExistence type="predicted"/>